<dbReference type="PIRSF" id="PIRSF006078">
    <property type="entry name" value="GlxK"/>
    <property type="match status" value="1"/>
</dbReference>
<dbReference type="AlphaFoldDB" id="A0A6J7DM96"/>
<dbReference type="InterPro" id="IPR004381">
    <property type="entry name" value="Glycerate_kinase"/>
</dbReference>
<dbReference type="SUPFAM" id="SSF110738">
    <property type="entry name" value="Glycerate kinase I"/>
    <property type="match status" value="1"/>
</dbReference>
<accession>A0A6J7DM96</accession>
<dbReference type="PANTHER" id="PTHR21599:SF0">
    <property type="entry name" value="GLYCERATE KINASE"/>
    <property type="match status" value="1"/>
</dbReference>
<dbReference type="EMBL" id="CAFBLQ010000049">
    <property type="protein sequence ID" value="CAB4868413.1"/>
    <property type="molecule type" value="Genomic_DNA"/>
</dbReference>
<dbReference type="InterPro" id="IPR018193">
    <property type="entry name" value="Glyc_kinase_flavodox-like_fold"/>
</dbReference>
<dbReference type="GO" id="GO:0008887">
    <property type="term" value="F:glycerate kinase activity"/>
    <property type="evidence" value="ECO:0007669"/>
    <property type="project" value="InterPro"/>
</dbReference>
<protein>
    <submittedName>
        <fullName evidence="1">Unannotated protein</fullName>
    </submittedName>
</protein>
<sequence length="345" mass="34727">MPAVSSPPNSSDAATRDARPLLVAPDSFKGTLRASAVAAAIGRGLERAGLAPPDLMPVADGGEGTQEVVLLALGGQTTAAPARDPLGRTLTAGFALLEQGAGAIVEVAAASGLPLVAQDERDAERASSHGTGDLIAAAAREGAETILVAAGGSATTDGGAGALEAIAEHGGLRGARLIVLCDARIPFEDAAAVFAPQKGADPEMVMRLEQRLADLAASWERDPRGVPLTGAAGGLAGGLWAHHDADLVLGSRFILELLGARERMLAARALIIGEGRLDATTLEGKIVGEIATDARQNGVPCHAIVGQDALDLFGRRILDIQTVTEAGTLGALEDAAAALALSGVL</sequence>
<evidence type="ECO:0000313" key="1">
    <source>
        <dbReference type="EMBL" id="CAB4868413.1"/>
    </source>
</evidence>
<name>A0A6J7DM96_9ZZZZ</name>
<dbReference type="GO" id="GO:0031388">
    <property type="term" value="P:organic acid phosphorylation"/>
    <property type="evidence" value="ECO:0007669"/>
    <property type="project" value="InterPro"/>
</dbReference>
<dbReference type="Pfam" id="PF02595">
    <property type="entry name" value="Gly_kinase"/>
    <property type="match status" value="2"/>
</dbReference>
<dbReference type="Gene3D" id="3.90.1510.10">
    <property type="entry name" value="Glycerate kinase, domain 2"/>
    <property type="match status" value="2"/>
</dbReference>
<dbReference type="PANTHER" id="PTHR21599">
    <property type="entry name" value="GLYCERATE KINASE"/>
    <property type="match status" value="1"/>
</dbReference>
<dbReference type="InterPro" id="IPR036129">
    <property type="entry name" value="Glycerate_kinase_sf"/>
</dbReference>
<reference evidence="1" key="1">
    <citation type="submission" date="2020-05" db="EMBL/GenBank/DDBJ databases">
        <authorList>
            <person name="Chiriac C."/>
            <person name="Salcher M."/>
            <person name="Ghai R."/>
            <person name="Kavagutti S V."/>
        </authorList>
    </citation>
    <scope>NUCLEOTIDE SEQUENCE</scope>
</reference>
<organism evidence="1">
    <name type="scientific">freshwater metagenome</name>
    <dbReference type="NCBI Taxonomy" id="449393"/>
    <lineage>
        <taxon>unclassified sequences</taxon>
        <taxon>metagenomes</taxon>
        <taxon>ecological metagenomes</taxon>
    </lineage>
</organism>
<proteinExistence type="predicted"/>
<gene>
    <name evidence="1" type="ORF">UFOPK3423_00606</name>
</gene>